<accession>K7A8B4</accession>
<dbReference type="PATRIC" id="fig|1129794.4.peg.1158"/>
<dbReference type="EMBL" id="CP003837">
    <property type="protein sequence ID" value="AGH43277.1"/>
    <property type="molecule type" value="Genomic_DNA"/>
</dbReference>
<name>K7A8B4_9ALTE</name>
<proteinExistence type="predicted"/>
<dbReference type="STRING" id="1129794.C427_1168"/>
<evidence type="ECO:0000313" key="2">
    <source>
        <dbReference type="Proteomes" id="UP000011864"/>
    </source>
</evidence>
<organism evidence="1 2">
    <name type="scientific">Paraglaciecola psychrophila 170</name>
    <dbReference type="NCBI Taxonomy" id="1129794"/>
    <lineage>
        <taxon>Bacteria</taxon>
        <taxon>Pseudomonadati</taxon>
        <taxon>Pseudomonadota</taxon>
        <taxon>Gammaproteobacteria</taxon>
        <taxon>Alteromonadales</taxon>
        <taxon>Alteromonadaceae</taxon>
        <taxon>Paraglaciecola</taxon>
    </lineage>
</organism>
<sequence>MQRMRFWTPEMFLVSLLSRKTVKSFKNNEEDVLQLINIVPFISQINDLSALLMIKRLLIGKLLRFRMSC</sequence>
<dbReference type="HOGENOM" id="CLU_2772182_0_0_6"/>
<reference evidence="1 2" key="1">
    <citation type="journal article" date="2013" name="Genome Announc.">
        <title>Complete Genome Sequence of Glaciecola psychrophila Strain 170T.</title>
        <authorList>
            <person name="Yin J."/>
            <person name="Chen J."/>
            <person name="Liu G."/>
            <person name="Yu Y."/>
            <person name="Song L."/>
            <person name="Wang X."/>
            <person name="Qu X."/>
        </authorList>
    </citation>
    <scope>NUCLEOTIDE SEQUENCE [LARGE SCALE GENOMIC DNA]</scope>
    <source>
        <strain evidence="1 2">170</strain>
    </source>
</reference>
<dbReference type="Proteomes" id="UP000011864">
    <property type="component" value="Chromosome"/>
</dbReference>
<dbReference type="KEGG" id="gps:C427_1168"/>
<dbReference type="AlphaFoldDB" id="K7A8B4"/>
<gene>
    <name evidence="1" type="ORF">C427_1168</name>
</gene>
<keyword evidence="2" id="KW-1185">Reference proteome</keyword>
<evidence type="ECO:0000313" key="1">
    <source>
        <dbReference type="EMBL" id="AGH43277.1"/>
    </source>
</evidence>
<protein>
    <submittedName>
        <fullName evidence="1">Uncharacterized protein</fullName>
    </submittedName>
</protein>